<name>A0ABP5RJR3_9ACTN</name>
<keyword evidence="2" id="KW-1185">Reference proteome</keyword>
<dbReference type="EMBL" id="BAAATR010000030">
    <property type="protein sequence ID" value="GAA2264193.1"/>
    <property type="molecule type" value="Genomic_DNA"/>
</dbReference>
<evidence type="ECO:0008006" key="3">
    <source>
        <dbReference type="Google" id="ProtNLM"/>
    </source>
</evidence>
<protein>
    <recommendedName>
        <fullName evidence="3">Transposase</fullName>
    </recommendedName>
</protein>
<reference evidence="2" key="1">
    <citation type="journal article" date="2019" name="Int. J. Syst. Evol. Microbiol.">
        <title>The Global Catalogue of Microorganisms (GCM) 10K type strain sequencing project: providing services to taxonomists for standard genome sequencing and annotation.</title>
        <authorList>
            <consortium name="The Broad Institute Genomics Platform"/>
            <consortium name="The Broad Institute Genome Sequencing Center for Infectious Disease"/>
            <person name="Wu L."/>
            <person name="Ma J."/>
        </authorList>
    </citation>
    <scope>NUCLEOTIDE SEQUENCE [LARGE SCALE GENOMIC DNA]</scope>
    <source>
        <strain evidence="2">JCM 7356</strain>
    </source>
</reference>
<evidence type="ECO:0000313" key="2">
    <source>
        <dbReference type="Proteomes" id="UP001500305"/>
    </source>
</evidence>
<evidence type="ECO:0000313" key="1">
    <source>
        <dbReference type="EMBL" id="GAA2264193.1"/>
    </source>
</evidence>
<sequence>MAQRTSRGRVYRCGCQDENRKQIGPWRPQLIADVKHGKWTYAVDLAPEDGRRRTR</sequence>
<accession>A0ABP5RJR3</accession>
<comment type="caution">
    <text evidence="1">The sequence shown here is derived from an EMBL/GenBank/DDBJ whole genome shotgun (WGS) entry which is preliminary data.</text>
</comment>
<dbReference type="Proteomes" id="UP001500305">
    <property type="component" value="Unassembled WGS sequence"/>
</dbReference>
<dbReference type="RefSeq" id="WP_270142945.1">
    <property type="nucleotide sequence ID" value="NZ_BAAATR010000030.1"/>
</dbReference>
<proteinExistence type="predicted"/>
<gene>
    <name evidence="1" type="ORF">GCM10010430_56040</name>
</gene>
<organism evidence="1 2">
    <name type="scientific">Kitasatospora cystarginea</name>
    <dbReference type="NCBI Taxonomy" id="58350"/>
    <lineage>
        <taxon>Bacteria</taxon>
        <taxon>Bacillati</taxon>
        <taxon>Actinomycetota</taxon>
        <taxon>Actinomycetes</taxon>
        <taxon>Kitasatosporales</taxon>
        <taxon>Streptomycetaceae</taxon>
        <taxon>Kitasatospora</taxon>
    </lineage>
</organism>